<dbReference type="FunFam" id="2.60.40.10:FF:000026">
    <property type="entry name" value="roundabout homolog 2 isoform X1"/>
    <property type="match status" value="1"/>
</dbReference>
<keyword evidence="4" id="KW-0597">Phosphoprotein</keyword>
<dbReference type="Proteomes" id="UP000694701">
    <property type="component" value="Unplaced"/>
</dbReference>
<dbReference type="InterPro" id="IPR036179">
    <property type="entry name" value="Ig-like_dom_sf"/>
</dbReference>
<evidence type="ECO:0000256" key="13">
    <source>
        <dbReference type="ARBA" id="ARBA00023170"/>
    </source>
</evidence>
<dbReference type="FunFam" id="2.60.40.10:FF:000043">
    <property type="entry name" value="roundabout homolog 2 isoform X2"/>
    <property type="match status" value="1"/>
</dbReference>
<dbReference type="PANTHER" id="PTHR12231">
    <property type="entry name" value="CTX-RELATED TYPE I TRANSMEMBRANE PROTEIN"/>
    <property type="match status" value="1"/>
</dbReference>
<dbReference type="Pfam" id="PF07679">
    <property type="entry name" value="I-set"/>
    <property type="match status" value="4"/>
</dbReference>
<reference evidence="21" key="1">
    <citation type="submission" date="2025-08" db="UniProtKB">
        <authorList>
            <consortium name="Ensembl"/>
        </authorList>
    </citation>
    <scope>IDENTIFICATION</scope>
</reference>
<dbReference type="SMART" id="SM00409">
    <property type="entry name" value="IG"/>
    <property type="match status" value="5"/>
</dbReference>
<feature type="domain" description="Ig-like" evidence="19">
    <location>
        <begin position="214"/>
        <end position="298"/>
    </location>
</feature>
<evidence type="ECO:0000256" key="18">
    <source>
        <dbReference type="SAM" id="Phobius"/>
    </source>
</evidence>
<keyword evidence="14" id="KW-0325">Glycoprotein</keyword>
<keyword evidence="10 18" id="KW-1133">Transmembrane helix</keyword>
<dbReference type="SMART" id="SM00406">
    <property type="entry name" value="IGv"/>
    <property type="match status" value="2"/>
</dbReference>
<evidence type="ECO:0000256" key="4">
    <source>
        <dbReference type="ARBA" id="ARBA00022553"/>
    </source>
</evidence>
<evidence type="ECO:0000256" key="2">
    <source>
        <dbReference type="ARBA" id="ARBA00022473"/>
    </source>
</evidence>
<dbReference type="GO" id="GO:0022603">
    <property type="term" value="P:regulation of anatomical structure morphogenesis"/>
    <property type="evidence" value="ECO:0007669"/>
    <property type="project" value="UniProtKB-ARBA"/>
</dbReference>
<feature type="domain" description="Ig-like" evidence="19">
    <location>
        <begin position="407"/>
        <end position="493"/>
    </location>
</feature>
<evidence type="ECO:0000256" key="8">
    <source>
        <dbReference type="ARBA" id="ARBA00022782"/>
    </source>
</evidence>
<keyword evidence="6" id="KW-0732">Signal</keyword>
<dbReference type="FunFam" id="2.60.40.10:FF:000055">
    <property type="entry name" value="roundabout homolog 1 isoform X2"/>
    <property type="match status" value="1"/>
</dbReference>
<evidence type="ECO:0000259" key="19">
    <source>
        <dbReference type="PROSITE" id="PS50835"/>
    </source>
</evidence>
<dbReference type="InterPro" id="IPR013106">
    <property type="entry name" value="Ig_V-set"/>
</dbReference>
<dbReference type="SUPFAM" id="SSF48726">
    <property type="entry name" value="Immunoglobulin"/>
    <property type="match status" value="5"/>
</dbReference>
<feature type="domain" description="Ig-like" evidence="19">
    <location>
        <begin position="122"/>
        <end position="209"/>
    </location>
</feature>
<evidence type="ECO:0000256" key="12">
    <source>
        <dbReference type="ARBA" id="ARBA00023157"/>
    </source>
</evidence>
<dbReference type="FunFam" id="2.60.40.10:FF:000008">
    <property type="entry name" value="roundabout homolog 2 isoform X2"/>
    <property type="match status" value="2"/>
</dbReference>
<feature type="compositionally biased region" description="Polar residues" evidence="17">
    <location>
        <begin position="1139"/>
        <end position="1148"/>
    </location>
</feature>
<dbReference type="SMART" id="SM00408">
    <property type="entry name" value="IGc2"/>
    <property type="match status" value="5"/>
</dbReference>
<evidence type="ECO:0000313" key="22">
    <source>
        <dbReference type="Proteomes" id="UP000694701"/>
    </source>
</evidence>
<evidence type="ECO:0000259" key="20">
    <source>
        <dbReference type="PROSITE" id="PS50853"/>
    </source>
</evidence>
<evidence type="ECO:0000256" key="3">
    <source>
        <dbReference type="ARBA" id="ARBA00022500"/>
    </source>
</evidence>
<dbReference type="AlphaFoldDB" id="A0A8C2FS39"/>
<feature type="compositionally biased region" description="Pro residues" evidence="17">
    <location>
        <begin position="1119"/>
        <end position="1129"/>
    </location>
</feature>
<keyword evidence="12" id="KW-1015">Disulfide bond</keyword>
<dbReference type="CDD" id="cd00063">
    <property type="entry name" value="FN3"/>
    <property type="match status" value="3"/>
</dbReference>
<dbReference type="GO" id="GO:0007417">
    <property type="term" value="P:central nervous system development"/>
    <property type="evidence" value="ECO:0007669"/>
    <property type="project" value="UniProtKB-ARBA"/>
</dbReference>
<name>A0A8C2FS39_CYPCA</name>
<keyword evidence="3" id="KW-0145">Chemotaxis</keyword>
<feature type="domain" description="Fibronectin type-III" evidence="20">
    <location>
        <begin position="514"/>
        <end position="609"/>
    </location>
</feature>
<keyword evidence="7" id="KW-0677">Repeat</keyword>
<sequence>NEFTSTLHFTVNFLKYLKMPLIVEDPSDLIVSKGEPATLNCKAEGRPMPTVEWYKDGEHVETDKDDPRSHRMLLPSGSLFFLRIVHGRRSKPDEGVYTCVARNYLGEAVSRNASLEVAILRDDFRQPPNDVVVAAGEPAVLECVPPRGHPEPTVSWKRNNVRVNDKDGRITMRGGKLMISHTRKSDAGMYVCVGTNMVGERDSDPAELVVFERPVFIRRPVNQIVLSEETVDFSCEVHGDPAPTVRWNRDEGELPRGRFEIRGDNSLRLVRVRAEDEGTYTCVTENSVGKTEASAVLQVHVPPQIDVRPQDQVAAQGRTVTFQCGTQGNPLPAVFWQKEGSQMLLFPGQPPSQSGRYSVSMSGELSISDVHSEDSGYYICQAISVAGSVLAKALLEVETGPSDLVPPIIRQGPANQTLALGSSALLQCHVMGSPIPSVRWEKDGESVLSDDIHISLMENGTLHISGLKETDSGTYTCVASSSTGEMSWSGTVTVKATGTSSVPRVSQSLQLPGPPQKPVVTDVTSNSVTLTWQPNPHEGGAAVTSYIIEAFSQSVGSTWQTVADLVRLEKHTVSGLYPNTVYLFIIRAVNSYGLSDPSPISEPVRTQDGPEGQGTDQAHVQMDLGGVKVRLQTPKVLSPTSVQITWTLDRHPRYIEGYRMYYRPVGSAWMIQDVKAGPLHTAVLTELHRGKEYEFKMRPYYNEFQGIDSEIAVVRTPDEVLSGPPQGVSVVQLSNSSTVRVSWQPPRPDVPEELILEYRVWCVGNESQQMINRSVDGDTLWVLLDGLLPESMYRVQVAAVTIAGVGTYSHPLLILLPCFVPSKTQLPDDSVSLSEQITVVVRQPAFIAGVGVSFWMVLMGFSAWIYCRHRRRKELGHYTTSFAYTPAVALSRGDGSDLLNGRPCLLESHLGNYPWPADSWPTSNFTRNGKDSVNCCAGRLDSTDQYYNTSGLSNYLSQNGKYSPASNEGAIYCTINPADADGHDVCSLYSQGPDPYTSTPVLSKTDLYSMEQDLDQWSLQSSHSGADYAKLQYPRGENAKLMKQKSLGQTSSPTWSDVLSLHSDEEWCPPLPERSYLIEGLEDVATLPLRGDETNRATTYSLQSTMIVHTFGLCVSADLPPPPEPPPVTEDPLEHLTDTLDNGGSRTPPQHRERRSDRRTAAQWSTQGQT</sequence>
<dbReference type="InterPro" id="IPR003599">
    <property type="entry name" value="Ig_sub"/>
</dbReference>
<dbReference type="PROSITE" id="PS50853">
    <property type="entry name" value="FN3"/>
    <property type="match status" value="3"/>
</dbReference>
<dbReference type="Gene3D" id="2.60.40.10">
    <property type="entry name" value="Immunoglobulins"/>
    <property type="match status" value="8"/>
</dbReference>
<dbReference type="FunFam" id="2.60.40.10:FF:000053">
    <property type="entry name" value="Roundabout guidance receptor 1"/>
    <property type="match status" value="1"/>
</dbReference>
<comment type="similarity">
    <text evidence="16">Belongs to the immunoglobulin superfamily. ROBO family.</text>
</comment>
<dbReference type="Ensembl" id="ENSCCRT00020065118.1">
    <property type="protein sequence ID" value="ENSCCRP00020059089.1"/>
    <property type="gene ID" value="ENSCCRG00020027734.1"/>
</dbReference>
<evidence type="ECO:0000256" key="6">
    <source>
        <dbReference type="ARBA" id="ARBA00022729"/>
    </source>
</evidence>
<evidence type="ECO:0000256" key="9">
    <source>
        <dbReference type="ARBA" id="ARBA00022902"/>
    </source>
</evidence>
<keyword evidence="9" id="KW-0524">Neurogenesis</keyword>
<feature type="domain" description="Fibronectin type-III" evidence="20">
    <location>
        <begin position="724"/>
        <end position="819"/>
    </location>
</feature>
<dbReference type="CDD" id="cd07693">
    <property type="entry name" value="IgC_1_Robo"/>
    <property type="match status" value="1"/>
</dbReference>
<proteinExistence type="inferred from homology"/>
<dbReference type="InterPro" id="IPR013783">
    <property type="entry name" value="Ig-like_fold"/>
</dbReference>
<feature type="region of interest" description="Disordered" evidence="17">
    <location>
        <begin position="1117"/>
        <end position="1170"/>
    </location>
</feature>
<evidence type="ECO:0000256" key="10">
    <source>
        <dbReference type="ARBA" id="ARBA00022989"/>
    </source>
</evidence>
<dbReference type="FunFam" id="2.60.40.10:FF:000065">
    <property type="entry name" value="roundabout homolog 1 isoform X3"/>
    <property type="match status" value="1"/>
</dbReference>
<dbReference type="GO" id="GO:0016020">
    <property type="term" value="C:membrane"/>
    <property type="evidence" value="ECO:0007669"/>
    <property type="project" value="UniProtKB-SubCell"/>
</dbReference>
<organism evidence="21 22">
    <name type="scientific">Cyprinus carpio</name>
    <name type="common">Common carp</name>
    <dbReference type="NCBI Taxonomy" id="7962"/>
    <lineage>
        <taxon>Eukaryota</taxon>
        <taxon>Metazoa</taxon>
        <taxon>Chordata</taxon>
        <taxon>Craniata</taxon>
        <taxon>Vertebrata</taxon>
        <taxon>Euteleostomi</taxon>
        <taxon>Actinopterygii</taxon>
        <taxon>Neopterygii</taxon>
        <taxon>Teleostei</taxon>
        <taxon>Ostariophysi</taxon>
        <taxon>Cypriniformes</taxon>
        <taxon>Cyprinidae</taxon>
        <taxon>Cyprininae</taxon>
        <taxon>Cyprinus</taxon>
    </lineage>
</organism>
<dbReference type="Pfam" id="PF00041">
    <property type="entry name" value="fn3"/>
    <property type="match status" value="2"/>
</dbReference>
<evidence type="ECO:0000313" key="21">
    <source>
        <dbReference type="Ensembl" id="ENSCCRP00020059089.1"/>
    </source>
</evidence>
<dbReference type="SUPFAM" id="SSF49265">
    <property type="entry name" value="Fibronectin type III"/>
    <property type="match status" value="2"/>
</dbReference>
<keyword evidence="8" id="KW-0221">Differentiation</keyword>
<evidence type="ECO:0000256" key="15">
    <source>
        <dbReference type="ARBA" id="ARBA00023319"/>
    </source>
</evidence>
<keyword evidence="13" id="KW-0675">Receptor</keyword>
<evidence type="ECO:0000256" key="14">
    <source>
        <dbReference type="ARBA" id="ARBA00023180"/>
    </source>
</evidence>
<dbReference type="GO" id="GO:0030154">
    <property type="term" value="P:cell differentiation"/>
    <property type="evidence" value="ECO:0007669"/>
    <property type="project" value="UniProtKB-KW"/>
</dbReference>
<protein>
    <recommendedName>
        <fullName evidence="23">Roundabout, axon guidance receptor, homolog 3 (Drosophila)</fullName>
    </recommendedName>
</protein>
<dbReference type="PROSITE" id="PS50835">
    <property type="entry name" value="IG_LIKE"/>
    <property type="match status" value="5"/>
</dbReference>
<keyword evidence="5 18" id="KW-0812">Transmembrane</keyword>
<feature type="transmembrane region" description="Helical" evidence="18">
    <location>
        <begin position="845"/>
        <end position="867"/>
    </location>
</feature>
<dbReference type="InterPro" id="IPR036116">
    <property type="entry name" value="FN3_sf"/>
</dbReference>
<dbReference type="InterPro" id="IPR051170">
    <property type="entry name" value="Neural/epithelial_adhesion"/>
</dbReference>
<keyword evidence="15" id="KW-0393">Immunoglobulin domain</keyword>
<dbReference type="GO" id="GO:0051239">
    <property type="term" value="P:regulation of multicellular organismal process"/>
    <property type="evidence" value="ECO:0007669"/>
    <property type="project" value="UniProtKB-ARBA"/>
</dbReference>
<dbReference type="Pfam" id="PF13927">
    <property type="entry name" value="Ig_3"/>
    <property type="match status" value="1"/>
</dbReference>
<evidence type="ECO:0000256" key="7">
    <source>
        <dbReference type="ARBA" id="ARBA00022737"/>
    </source>
</evidence>
<dbReference type="PANTHER" id="PTHR12231:SF236">
    <property type="entry name" value="ROUNDABOUT HOMOLOG 3"/>
    <property type="match status" value="1"/>
</dbReference>
<dbReference type="SMART" id="SM00060">
    <property type="entry name" value="FN3"/>
    <property type="match status" value="3"/>
</dbReference>
<feature type="domain" description="Ig-like" evidence="19">
    <location>
        <begin position="303"/>
        <end position="396"/>
    </location>
</feature>
<feature type="domain" description="Ig-like" evidence="19">
    <location>
        <begin position="20"/>
        <end position="116"/>
    </location>
</feature>
<evidence type="ECO:0000256" key="5">
    <source>
        <dbReference type="ARBA" id="ARBA00022692"/>
    </source>
</evidence>
<feature type="compositionally biased region" description="Basic and acidic residues" evidence="17">
    <location>
        <begin position="1150"/>
        <end position="1160"/>
    </location>
</feature>
<dbReference type="InterPro" id="IPR007110">
    <property type="entry name" value="Ig-like_dom"/>
</dbReference>
<comment type="subcellular location">
    <subcellularLocation>
        <location evidence="1">Membrane</location>
        <topology evidence="1">Single-pass type I membrane protein</topology>
    </subcellularLocation>
</comment>
<evidence type="ECO:0000256" key="16">
    <source>
        <dbReference type="ARBA" id="ARBA00061206"/>
    </source>
</evidence>
<dbReference type="FunFam" id="2.60.40.10:FF:000058">
    <property type="entry name" value="roundabout homolog 2 isoform X3"/>
    <property type="match status" value="1"/>
</dbReference>
<keyword evidence="11 18" id="KW-0472">Membrane</keyword>
<evidence type="ECO:0008006" key="23">
    <source>
        <dbReference type="Google" id="ProtNLM"/>
    </source>
</evidence>
<dbReference type="InterPro" id="IPR003961">
    <property type="entry name" value="FN3_dom"/>
</dbReference>
<evidence type="ECO:0000256" key="11">
    <source>
        <dbReference type="ARBA" id="ARBA00023136"/>
    </source>
</evidence>
<evidence type="ECO:0000256" key="1">
    <source>
        <dbReference type="ARBA" id="ARBA00004479"/>
    </source>
</evidence>
<keyword evidence="2" id="KW-0217">Developmental protein</keyword>
<dbReference type="InterPro" id="IPR003598">
    <property type="entry name" value="Ig_sub2"/>
</dbReference>
<dbReference type="InterPro" id="IPR013098">
    <property type="entry name" value="Ig_I-set"/>
</dbReference>
<accession>A0A8C2FS39</accession>
<feature type="domain" description="Fibronectin type-III" evidence="20">
    <location>
        <begin position="627"/>
        <end position="719"/>
    </location>
</feature>
<evidence type="ECO:0000256" key="17">
    <source>
        <dbReference type="SAM" id="MobiDB-lite"/>
    </source>
</evidence>
<dbReference type="GO" id="GO:0006935">
    <property type="term" value="P:chemotaxis"/>
    <property type="evidence" value="ECO:0007669"/>
    <property type="project" value="UniProtKB-KW"/>
</dbReference>